<dbReference type="InterPro" id="IPR045340">
    <property type="entry name" value="DUF6533"/>
</dbReference>
<dbReference type="OrthoDB" id="3038990at2759"/>
<feature type="transmembrane region" description="Helical" evidence="1">
    <location>
        <begin position="159"/>
        <end position="181"/>
    </location>
</feature>
<dbReference type="EMBL" id="KV417547">
    <property type="protein sequence ID" value="KZP21463.1"/>
    <property type="molecule type" value="Genomic_DNA"/>
</dbReference>
<evidence type="ECO:0000313" key="4">
    <source>
        <dbReference type="Proteomes" id="UP000076532"/>
    </source>
</evidence>
<feature type="transmembrane region" description="Helical" evidence="1">
    <location>
        <begin position="219"/>
        <end position="241"/>
    </location>
</feature>
<dbReference type="Pfam" id="PF20151">
    <property type="entry name" value="DUF6533"/>
    <property type="match status" value="1"/>
</dbReference>
<accession>A0A166K2P4</accession>
<feature type="transmembrane region" description="Helical" evidence="1">
    <location>
        <begin position="90"/>
        <end position="108"/>
    </location>
</feature>
<protein>
    <recommendedName>
        <fullName evidence="2">DUF6533 domain-containing protein</fullName>
    </recommendedName>
</protein>
<dbReference type="AlphaFoldDB" id="A0A166K2P4"/>
<evidence type="ECO:0000259" key="2">
    <source>
        <dbReference type="Pfam" id="PF20151"/>
    </source>
</evidence>
<feature type="transmembrane region" description="Helical" evidence="1">
    <location>
        <begin position="120"/>
        <end position="139"/>
    </location>
</feature>
<sequence>MVTLSMQDPRPLGKEMVIARYSSVAILVAFMWSWALCMSEEVEVVRRKRLSVPIAVYYFSRFSSLGCCVCSVLADLGITHSPEVQYPTSFIFFWIAQSSTSLLFLLRIRAVYSHSIPVQYGFFALWIIITISPTLILLGPGIHCYRPEIDCYISGPTTLLPNGALLANDTLVFVAVSMAMYRNAPRAAGRLTYIHHFKLIIHGNGLYKASQALLKSGQLYYGVTIGVQLCSTILASLGLHYSHIVYMSYIPLSSTMACKVFRMLLLCDTTADPLNTVDIDGMLQYEPAEIRVV</sequence>
<keyword evidence="4" id="KW-1185">Reference proteome</keyword>
<gene>
    <name evidence="3" type="ORF">FIBSPDRAFT_1044185</name>
</gene>
<keyword evidence="1" id="KW-1133">Transmembrane helix</keyword>
<keyword evidence="1" id="KW-0472">Membrane</keyword>
<evidence type="ECO:0000256" key="1">
    <source>
        <dbReference type="SAM" id="Phobius"/>
    </source>
</evidence>
<feature type="transmembrane region" description="Helical" evidence="1">
    <location>
        <begin position="18"/>
        <end position="37"/>
    </location>
</feature>
<name>A0A166K2P4_9AGAM</name>
<feature type="domain" description="DUF6533" evidence="2">
    <location>
        <begin position="21"/>
        <end position="65"/>
    </location>
</feature>
<organism evidence="3 4">
    <name type="scientific">Athelia psychrophila</name>
    <dbReference type="NCBI Taxonomy" id="1759441"/>
    <lineage>
        <taxon>Eukaryota</taxon>
        <taxon>Fungi</taxon>
        <taxon>Dikarya</taxon>
        <taxon>Basidiomycota</taxon>
        <taxon>Agaricomycotina</taxon>
        <taxon>Agaricomycetes</taxon>
        <taxon>Agaricomycetidae</taxon>
        <taxon>Atheliales</taxon>
        <taxon>Atheliaceae</taxon>
        <taxon>Athelia</taxon>
    </lineage>
</organism>
<keyword evidence="1" id="KW-0812">Transmembrane</keyword>
<dbReference type="Proteomes" id="UP000076532">
    <property type="component" value="Unassembled WGS sequence"/>
</dbReference>
<reference evidence="3 4" key="1">
    <citation type="journal article" date="2016" name="Mol. Biol. Evol.">
        <title>Comparative Genomics of Early-Diverging Mushroom-Forming Fungi Provides Insights into the Origins of Lignocellulose Decay Capabilities.</title>
        <authorList>
            <person name="Nagy L.G."/>
            <person name="Riley R."/>
            <person name="Tritt A."/>
            <person name="Adam C."/>
            <person name="Daum C."/>
            <person name="Floudas D."/>
            <person name="Sun H."/>
            <person name="Yadav J.S."/>
            <person name="Pangilinan J."/>
            <person name="Larsson K.H."/>
            <person name="Matsuura K."/>
            <person name="Barry K."/>
            <person name="Labutti K."/>
            <person name="Kuo R."/>
            <person name="Ohm R.A."/>
            <person name="Bhattacharya S.S."/>
            <person name="Shirouzu T."/>
            <person name="Yoshinaga Y."/>
            <person name="Martin F.M."/>
            <person name="Grigoriev I.V."/>
            <person name="Hibbett D.S."/>
        </authorList>
    </citation>
    <scope>NUCLEOTIDE SEQUENCE [LARGE SCALE GENOMIC DNA]</scope>
    <source>
        <strain evidence="3 4">CBS 109695</strain>
    </source>
</reference>
<evidence type="ECO:0000313" key="3">
    <source>
        <dbReference type="EMBL" id="KZP21463.1"/>
    </source>
</evidence>
<proteinExistence type="predicted"/>
<feature type="transmembrane region" description="Helical" evidence="1">
    <location>
        <begin position="58"/>
        <end position="78"/>
    </location>
</feature>